<dbReference type="SMART" id="SM00733">
    <property type="entry name" value="Mterf"/>
    <property type="match status" value="9"/>
</dbReference>
<keyword evidence="2" id="KW-0806">Transcription termination</keyword>
<feature type="region of interest" description="Disordered" evidence="4">
    <location>
        <begin position="120"/>
        <end position="141"/>
    </location>
</feature>
<dbReference type="Gene3D" id="1.25.70.10">
    <property type="entry name" value="Transcription termination factor 3, mitochondrial"/>
    <property type="match status" value="1"/>
</dbReference>
<keyword evidence="2" id="KW-0804">Transcription</keyword>
<feature type="compositionally biased region" description="Polar residues" evidence="4">
    <location>
        <begin position="120"/>
        <end position="131"/>
    </location>
</feature>
<dbReference type="Proteomes" id="UP000504607">
    <property type="component" value="Unplaced"/>
</dbReference>
<keyword evidence="2" id="KW-0805">Transcription regulation</keyword>
<feature type="region of interest" description="Disordered" evidence="4">
    <location>
        <begin position="86"/>
        <end position="105"/>
    </location>
</feature>
<dbReference type="KEGG" id="egu:105060100"/>
<sequence length="679" mass="77570">MVFQDNSELKLSAKVSSRFLLANASSSLQMLCPSHHHPATFLHGSLRPNPTNPNLSSFFPSFSLPFPTLLSRKPLLSSSFVAFDSSNQSIDPSPEEFESQIDPSLLSRRHNARSSSLLLRHFQSQPEQTQYDPVLDDEEQEEELQRKRIVDEVSLATRRAPRFPGSIDFPKAEQLDRPPDLRRDVGSDDRVLKRALEVRRGVAAEILKEALQAGRLSIRYSANLVSKLPHFVDRVVIEAAAMKGVSEFSHLSFNARAKSYIQSSGVVPLVKWLKHNSMTYPRIGKVICMCSGDLLPVRRLCEWLKSIHVKGEYLGIVLVKAGPIFDRSLDTLDEIVNYLERNGVRRDWMGFVVTRCPQVLALSMEELECRVKFYLDMGMNGNDFGTMVFDYPRVLGFYSLEDMNSKVQYLKEFGLSTEDVGRLLAFKPQLMGCSIEERWKPLVKYLYYLGVRRDGMRRMLMIKPMIFCVDLETTIAPKVRFLQDIGIKSEAIGGVLVKFPPILTYSLYKKIRPVVIFLMTKAGVTQKDIGKVIALDPQLVGCHIIQKLEINVKYFLSLGIRLQSLGEMIANFPMLLRYNLDVLRPKYRYLRRIMVRPLQDLIEFPRFFSYSLDGRIVPRHKILVENRINFKLRYMLAGSDEEFNQRVQAAIEKRKRFESAGTCVEHPDSDSTDVAPVAS</sequence>
<evidence type="ECO:0000313" key="6">
    <source>
        <dbReference type="RefSeq" id="XP_010942004.1"/>
    </source>
</evidence>
<proteinExistence type="inferred from homology"/>
<dbReference type="OrthoDB" id="637682at2759"/>
<evidence type="ECO:0000256" key="4">
    <source>
        <dbReference type="SAM" id="MobiDB-lite"/>
    </source>
</evidence>
<accession>A0A6I9SLX0</accession>
<keyword evidence="3" id="KW-0809">Transit peptide</keyword>
<dbReference type="Pfam" id="PF02536">
    <property type="entry name" value="mTERF"/>
    <property type="match status" value="1"/>
</dbReference>
<dbReference type="FunCoup" id="A0A6I9SLX0">
    <property type="interactions" value="2064"/>
</dbReference>
<evidence type="ECO:0000313" key="5">
    <source>
        <dbReference type="Proteomes" id="UP000504607"/>
    </source>
</evidence>
<evidence type="ECO:0000256" key="3">
    <source>
        <dbReference type="ARBA" id="ARBA00022946"/>
    </source>
</evidence>
<gene>
    <name evidence="6" type="primary">LOC105060100</name>
</gene>
<dbReference type="GeneID" id="105060100"/>
<dbReference type="RefSeq" id="XP_010942004.1">
    <property type="nucleotide sequence ID" value="XM_010943702.2"/>
</dbReference>
<name>A0A6I9SLX0_ELAGV</name>
<protein>
    <submittedName>
        <fullName evidence="6">Transcription termination factor MTERF2, chloroplastic isoform X1</fullName>
    </submittedName>
</protein>
<dbReference type="GO" id="GO:0003676">
    <property type="term" value="F:nucleic acid binding"/>
    <property type="evidence" value="ECO:0007669"/>
    <property type="project" value="InterPro"/>
</dbReference>
<dbReference type="InterPro" id="IPR003690">
    <property type="entry name" value="MTERF"/>
</dbReference>
<dbReference type="PANTHER" id="PTHR13068">
    <property type="entry name" value="CGI-12 PROTEIN-RELATED"/>
    <property type="match status" value="1"/>
</dbReference>
<reference evidence="6" key="1">
    <citation type="submission" date="2025-08" db="UniProtKB">
        <authorList>
            <consortium name="RefSeq"/>
        </authorList>
    </citation>
    <scope>IDENTIFICATION</scope>
</reference>
<dbReference type="InterPro" id="IPR038538">
    <property type="entry name" value="MTERF_sf"/>
</dbReference>
<evidence type="ECO:0000256" key="2">
    <source>
        <dbReference type="ARBA" id="ARBA00022472"/>
    </source>
</evidence>
<keyword evidence="5" id="KW-1185">Reference proteome</keyword>
<evidence type="ECO:0000256" key="1">
    <source>
        <dbReference type="ARBA" id="ARBA00007692"/>
    </source>
</evidence>
<dbReference type="AlphaFoldDB" id="A0A6I9SLX0"/>
<dbReference type="GO" id="GO:0006353">
    <property type="term" value="P:DNA-templated transcription termination"/>
    <property type="evidence" value="ECO:0007669"/>
    <property type="project" value="UniProtKB-KW"/>
</dbReference>
<organism evidence="5 6">
    <name type="scientific">Elaeis guineensis var. tenera</name>
    <name type="common">Oil palm</name>
    <dbReference type="NCBI Taxonomy" id="51953"/>
    <lineage>
        <taxon>Eukaryota</taxon>
        <taxon>Viridiplantae</taxon>
        <taxon>Streptophyta</taxon>
        <taxon>Embryophyta</taxon>
        <taxon>Tracheophyta</taxon>
        <taxon>Spermatophyta</taxon>
        <taxon>Magnoliopsida</taxon>
        <taxon>Liliopsida</taxon>
        <taxon>Arecaceae</taxon>
        <taxon>Arecoideae</taxon>
        <taxon>Cocoseae</taxon>
        <taxon>Elaeidinae</taxon>
        <taxon>Elaeis</taxon>
    </lineage>
</organism>
<dbReference type="InParanoid" id="A0A6I9SLX0"/>
<comment type="similarity">
    <text evidence="1">Belongs to the mTERF family.</text>
</comment>
<dbReference type="PANTHER" id="PTHR13068:SF98">
    <property type="entry name" value="TRANSCRIPTION TERMINATION FACTOR MTERF2, CHLOROPLASTIC"/>
    <property type="match status" value="1"/>
</dbReference>
<dbReference type="FunFam" id="1.25.70.10:FF:000009">
    <property type="entry name" value="BnaA09g42960D protein"/>
    <property type="match status" value="1"/>
</dbReference>